<proteinExistence type="predicted"/>
<organism evidence="1 2">
    <name type="scientific">Auriscalpium vulgare</name>
    <dbReference type="NCBI Taxonomy" id="40419"/>
    <lineage>
        <taxon>Eukaryota</taxon>
        <taxon>Fungi</taxon>
        <taxon>Dikarya</taxon>
        <taxon>Basidiomycota</taxon>
        <taxon>Agaricomycotina</taxon>
        <taxon>Agaricomycetes</taxon>
        <taxon>Russulales</taxon>
        <taxon>Auriscalpiaceae</taxon>
        <taxon>Auriscalpium</taxon>
    </lineage>
</organism>
<keyword evidence="2" id="KW-1185">Reference proteome</keyword>
<dbReference type="Proteomes" id="UP000814033">
    <property type="component" value="Unassembled WGS sequence"/>
</dbReference>
<reference evidence="1" key="2">
    <citation type="journal article" date="2022" name="New Phytol.">
        <title>Evolutionary transition to the ectomycorrhizal habit in the genomes of a hyperdiverse lineage of mushroom-forming fungi.</title>
        <authorList>
            <person name="Looney B."/>
            <person name="Miyauchi S."/>
            <person name="Morin E."/>
            <person name="Drula E."/>
            <person name="Courty P.E."/>
            <person name="Kohler A."/>
            <person name="Kuo A."/>
            <person name="LaButti K."/>
            <person name="Pangilinan J."/>
            <person name="Lipzen A."/>
            <person name="Riley R."/>
            <person name="Andreopoulos W."/>
            <person name="He G."/>
            <person name="Johnson J."/>
            <person name="Nolan M."/>
            <person name="Tritt A."/>
            <person name="Barry K.W."/>
            <person name="Grigoriev I.V."/>
            <person name="Nagy L.G."/>
            <person name="Hibbett D."/>
            <person name="Henrissat B."/>
            <person name="Matheny P.B."/>
            <person name="Labbe J."/>
            <person name="Martin F.M."/>
        </authorList>
    </citation>
    <scope>NUCLEOTIDE SEQUENCE</scope>
    <source>
        <strain evidence="1">FP105234-sp</strain>
    </source>
</reference>
<gene>
    <name evidence="1" type="ORF">FA95DRAFT_771642</name>
</gene>
<dbReference type="EMBL" id="MU276145">
    <property type="protein sequence ID" value="KAI0041083.1"/>
    <property type="molecule type" value="Genomic_DNA"/>
</dbReference>
<name>A0ACB8RAN8_9AGAM</name>
<accession>A0ACB8RAN8</accession>
<evidence type="ECO:0000313" key="2">
    <source>
        <dbReference type="Proteomes" id="UP000814033"/>
    </source>
</evidence>
<sequence>MPCPLNTDAPCDYVVTVTVQNRAPRSPFLPARSSRQKRAQLERGAVHHSSLSYALVYSTPPVSRLLVGPPAQLWASPTAWSCQLILFFRAVRGPFPPRTGAFPVSPRTAAGSASQNYAPRRGSTSATCCQLAAHSHSAAVRLQRIPVSSPGLRFLTTRLPHQAHQLRRQRDARPRTAHGTGQVPPRLGISSSRRSHARADAGGRRTGRSPRAV</sequence>
<reference evidence="1" key="1">
    <citation type="submission" date="2021-02" db="EMBL/GenBank/DDBJ databases">
        <authorList>
            <consortium name="DOE Joint Genome Institute"/>
            <person name="Ahrendt S."/>
            <person name="Looney B.P."/>
            <person name="Miyauchi S."/>
            <person name="Morin E."/>
            <person name="Drula E."/>
            <person name="Courty P.E."/>
            <person name="Chicoki N."/>
            <person name="Fauchery L."/>
            <person name="Kohler A."/>
            <person name="Kuo A."/>
            <person name="Labutti K."/>
            <person name="Pangilinan J."/>
            <person name="Lipzen A."/>
            <person name="Riley R."/>
            <person name="Andreopoulos W."/>
            <person name="He G."/>
            <person name="Johnson J."/>
            <person name="Barry K.W."/>
            <person name="Grigoriev I.V."/>
            <person name="Nagy L."/>
            <person name="Hibbett D."/>
            <person name="Henrissat B."/>
            <person name="Matheny P.B."/>
            <person name="Labbe J."/>
            <person name="Martin F."/>
        </authorList>
    </citation>
    <scope>NUCLEOTIDE SEQUENCE</scope>
    <source>
        <strain evidence="1">FP105234-sp</strain>
    </source>
</reference>
<evidence type="ECO:0000313" key="1">
    <source>
        <dbReference type="EMBL" id="KAI0041083.1"/>
    </source>
</evidence>
<comment type="caution">
    <text evidence="1">The sequence shown here is derived from an EMBL/GenBank/DDBJ whole genome shotgun (WGS) entry which is preliminary data.</text>
</comment>
<protein>
    <submittedName>
        <fullName evidence="1">Uncharacterized protein</fullName>
    </submittedName>
</protein>